<dbReference type="InterPro" id="IPR018359">
    <property type="entry name" value="Bromodomain_CS"/>
</dbReference>
<feature type="domain" description="BAH" evidence="11">
    <location>
        <begin position="297"/>
        <end position="417"/>
    </location>
</feature>
<evidence type="ECO:0000256" key="5">
    <source>
        <dbReference type="ARBA" id="ARBA00023117"/>
    </source>
</evidence>
<dbReference type="CDD" id="cd04717">
    <property type="entry name" value="BAH_polybromo"/>
    <property type="match status" value="1"/>
</dbReference>
<feature type="domain" description="Bromo" evidence="10">
    <location>
        <begin position="189"/>
        <end position="259"/>
    </location>
</feature>
<evidence type="ECO:0000259" key="10">
    <source>
        <dbReference type="PROSITE" id="PS50014"/>
    </source>
</evidence>
<evidence type="ECO:0000256" key="8">
    <source>
        <dbReference type="PROSITE-ProRule" id="PRU00035"/>
    </source>
</evidence>
<dbReference type="AlphaFoldDB" id="A0A507EDQ1"/>
<comment type="caution">
    <text evidence="12">The sequence shown here is derived from an EMBL/GenBank/DDBJ whole genome shotgun (WGS) entry which is preliminary data.</text>
</comment>
<dbReference type="InterPro" id="IPR043151">
    <property type="entry name" value="BAH_sf"/>
</dbReference>
<keyword evidence="13" id="KW-1185">Reference proteome</keyword>
<dbReference type="Proteomes" id="UP000318582">
    <property type="component" value="Unassembled WGS sequence"/>
</dbReference>
<feature type="region of interest" description="Disordered" evidence="9">
    <location>
        <begin position="1"/>
        <end position="21"/>
    </location>
</feature>
<dbReference type="PROSITE" id="PS50014">
    <property type="entry name" value="BROMODOMAIN_2"/>
    <property type="match status" value="2"/>
</dbReference>
<evidence type="ECO:0000313" key="13">
    <source>
        <dbReference type="Proteomes" id="UP000318582"/>
    </source>
</evidence>
<sequence>MDGIPPPNVDKPPPRKRGRPPAQKLMQLATSPEVSNMVTPAHDAMRALLKAVRGLHEKGGRQICELFEELVSREEYPDYYEVIHKPIALGIIQQKVDRKEYASVLEFVTDFELLTINAKTYNRKGSGVYKDAVALEAAFAAELTNLAKQTPKLDAGQASVTVADDSPPDPKTEQMKRALDTILGRQTDDGRQLAEMFLELPDREEYPDYYMEIKSPIALDMIRRKVRDKVYRSMAEFESDFSLMIANAMEYNTEGSDVYEDAMALQELFTELMREGEAVGSNGEGMIAEQSLVYNGETYEPGDFVYIFNPNDPHKPTVAQIMSIWTKTVPTRRAGITTCWFLRPEQTVHRANTKFMQNEVFKTNHMETYYADEIVGRCWVLHYRDYIRGRPKGAPAKDTFICESRYNEQARQYSKIRNWASCMPPNASKAPPELDLFPSVVVPPRIYPAFPVPGEATVKPVTPVVPTFQPIAPPSPKKMVTSSVGSAQSSGAHLQHLAPTLPSSLSEPQQFQSVPMAPLSQQLSSSAPLSQAYATTMASYGVTATSIPGFATGLPTSMTLPQPAFNSFQSLYAQQQQQPQVSHEGFQLIPTITLESFDATEDKKMKWFATPPLDVIDNWTAVNSLEYLYTKAVEKRKASGVPDKTHNAGSGKRLKKLQIEKQKASSDAQAADKTRSAAAPLTTTTSSATTENRPPSPLPSSAAAPGTAAVNGAHPDPDPIAAAADVLGVLAGTWIKEARMLDTRF</sequence>
<dbReference type="CDD" id="cd04369">
    <property type="entry name" value="Bromodomain"/>
    <property type="match status" value="1"/>
</dbReference>
<feature type="region of interest" description="Disordered" evidence="9">
    <location>
        <begin position="636"/>
        <end position="716"/>
    </location>
</feature>
<evidence type="ECO:0000256" key="7">
    <source>
        <dbReference type="ARBA" id="ARBA00023242"/>
    </source>
</evidence>
<evidence type="ECO:0000259" key="11">
    <source>
        <dbReference type="PROSITE" id="PS51038"/>
    </source>
</evidence>
<dbReference type="GO" id="GO:0006338">
    <property type="term" value="P:chromatin remodeling"/>
    <property type="evidence" value="ECO:0007669"/>
    <property type="project" value="InterPro"/>
</dbReference>
<feature type="compositionally biased region" description="Pro residues" evidence="9">
    <location>
        <begin position="1"/>
        <end position="11"/>
    </location>
</feature>
<feature type="compositionally biased region" description="Low complexity" evidence="9">
    <location>
        <begin position="676"/>
        <end position="690"/>
    </location>
</feature>
<dbReference type="Pfam" id="PF00439">
    <property type="entry name" value="Bromodomain"/>
    <property type="match status" value="2"/>
</dbReference>
<evidence type="ECO:0000256" key="4">
    <source>
        <dbReference type="ARBA" id="ARBA00023015"/>
    </source>
</evidence>
<dbReference type="InterPro" id="IPR001025">
    <property type="entry name" value="BAH_dom"/>
</dbReference>
<evidence type="ECO:0000313" key="12">
    <source>
        <dbReference type="EMBL" id="TPX62309.1"/>
    </source>
</evidence>
<dbReference type="InterPro" id="IPR037382">
    <property type="entry name" value="Rsc/polybromo"/>
</dbReference>
<dbReference type="STRING" id="109895.A0A507EDQ1"/>
<feature type="domain" description="Bromo" evidence="10">
    <location>
        <begin position="59"/>
        <end position="129"/>
    </location>
</feature>
<dbReference type="InterPro" id="IPR036427">
    <property type="entry name" value="Bromodomain-like_sf"/>
</dbReference>
<organism evidence="12 13">
    <name type="scientific">Powellomyces hirtus</name>
    <dbReference type="NCBI Taxonomy" id="109895"/>
    <lineage>
        <taxon>Eukaryota</taxon>
        <taxon>Fungi</taxon>
        <taxon>Fungi incertae sedis</taxon>
        <taxon>Chytridiomycota</taxon>
        <taxon>Chytridiomycota incertae sedis</taxon>
        <taxon>Chytridiomycetes</taxon>
        <taxon>Spizellomycetales</taxon>
        <taxon>Powellomycetaceae</taxon>
        <taxon>Powellomyces</taxon>
    </lineage>
</organism>
<dbReference type="InterPro" id="IPR001487">
    <property type="entry name" value="Bromodomain"/>
</dbReference>
<feature type="compositionally biased region" description="Low complexity" evidence="9">
    <location>
        <begin position="699"/>
        <end position="709"/>
    </location>
</feature>
<evidence type="ECO:0000256" key="2">
    <source>
        <dbReference type="ARBA" id="ARBA00022737"/>
    </source>
</evidence>
<feature type="compositionally biased region" description="Basic and acidic residues" evidence="9">
    <location>
        <begin position="657"/>
        <end position="675"/>
    </location>
</feature>
<dbReference type="PROSITE" id="PS51038">
    <property type="entry name" value="BAH"/>
    <property type="match status" value="1"/>
</dbReference>
<gene>
    <name evidence="12" type="ORF">PhCBS80983_g00598</name>
</gene>
<dbReference type="PROSITE" id="PS00633">
    <property type="entry name" value="BROMODOMAIN_1"/>
    <property type="match status" value="1"/>
</dbReference>
<dbReference type="PANTHER" id="PTHR16062">
    <property type="entry name" value="SWI/SNF-RELATED"/>
    <property type="match status" value="1"/>
</dbReference>
<proteinExistence type="predicted"/>
<reference evidence="12 13" key="1">
    <citation type="journal article" date="2019" name="Sci. Rep.">
        <title>Comparative genomics of chytrid fungi reveal insights into the obligate biotrophic and pathogenic lifestyle of Synchytrium endobioticum.</title>
        <authorList>
            <person name="van de Vossenberg B.T.L.H."/>
            <person name="Warris S."/>
            <person name="Nguyen H.D.T."/>
            <person name="van Gent-Pelzer M.P.E."/>
            <person name="Joly D.L."/>
            <person name="van de Geest H.C."/>
            <person name="Bonants P.J.M."/>
            <person name="Smith D.S."/>
            <person name="Levesque C.A."/>
            <person name="van der Lee T.A.J."/>
        </authorList>
    </citation>
    <scope>NUCLEOTIDE SEQUENCE [LARGE SCALE GENOMIC DNA]</scope>
    <source>
        <strain evidence="12 13">CBS 809.83</strain>
    </source>
</reference>
<dbReference type="PRINTS" id="PR00503">
    <property type="entry name" value="BROMODOMAIN"/>
</dbReference>
<evidence type="ECO:0000256" key="3">
    <source>
        <dbReference type="ARBA" id="ARBA00022853"/>
    </source>
</evidence>
<dbReference type="SMART" id="SM00297">
    <property type="entry name" value="BROMO"/>
    <property type="match status" value="2"/>
</dbReference>
<name>A0A507EDQ1_9FUNG</name>
<dbReference type="EMBL" id="QEAQ01000003">
    <property type="protein sequence ID" value="TPX62309.1"/>
    <property type="molecule type" value="Genomic_DNA"/>
</dbReference>
<dbReference type="GO" id="GO:0003682">
    <property type="term" value="F:chromatin binding"/>
    <property type="evidence" value="ECO:0007669"/>
    <property type="project" value="InterPro"/>
</dbReference>
<dbReference type="GO" id="GO:0016586">
    <property type="term" value="C:RSC-type complex"/>
    <property type="evidence" value="ECO:0007669"/>
    <property type="project" value="InterPro"/>
</dbReference>
<keyword evidence="2" id="KW-0677">Repeat</keyword>
<keyword evidence="3" id="KW-0156">Chromatin regulator</keyword>
<dbReference type="PANTHER" id="PTHR16062:SF19">
    <property type="entry name" value="PROTEIN POLYBROMO-1"/>
    <property type="match status" value="1"/>
</dbReference>
<dbReference type="Gene3D" id="2.30.30.490">
    <property type="match status" value="1"/>
</dbReference>
<evidence type="ECO:0000256" key="1">
    <source>
        <dbReference type="ARBA" id="ARBA00004123"/>
    </source>
</evidence>
<keyword evidence="5 8" id="KW-0103">Bromodomain</keyword>
<evidence type="ECO:0000256" key="9">
    <source>
        <dbReference type="SAM" id="MobiDB-lite"/>
    </source>
</evidence>
<dbReference type="GO" id="GO:0006368">
    <property type="term" value="P:transcription elongation by RNA polymerase II"/>
    <property type="evidence" value="ECO:0007669"/>
    <property type="project" value="TreeGrafter"/>
</dbReference>
<comment type="subcellular location">
    <subcellularLocation>
        <location evidence="1">Nucleus</location>
    </subcellularLocation>
</comment>
<accession>A0A507EDQ1</accession>
<dbReference type="Pfam" id="PF01426">
    <property type="entry name" value="BAH"/>
    <property type="match status" value="1"/>
</dbReference>
<protein>
    <submittedName>
        <fullName evidence="12">Uncharacterized protein</fullName>
    </submittedName>
</protein>
<keyword evidence="6" id="KW-0804">Transcription</keyword>
<keyword evidence="4" id="KW-0805">Transcription regulation</keyword>
<dbReference type="SMART" id="SM00439">
    <property type="entry name" value="BAH"/>
    <property type="match status" value="1"/>
</dbReference>
<dbReference type="Gene3D" id="1.20.920.10">
    <property type="entry name" value="Bromodomain-like"/>
    <property type="match status" value="2"/>
</dbReference>
<evidence type="ECO:0000256" key="6">
    <source>
        <dbReference type="ARBA" id="ARBA00023163"/>
    </source>
</evidence>
<dbReference type="SUPFAM" id="SSF47370">
    <property type="entry name" value="Bromodomain"/>
    <property type="match status" value="2"/>
</dbReference>
<keyword evidence="7" id="KW-0539">Nucleus</keyword>